<dbReference type="Proteomes" id="UP000199473">
    <property type="component" value="Unassembled WGS sequence"/>
</dbReference>
<protein>
    <recommendedName>
        <fullName evidence="3">DUF4214 domain-containing protein</fullName>
    </recommendedName>
</protein>
<dbReference type="STRING" id="1123062.SAMN02745775_109108"/>
<dbReference type="OrthoDB" id="7255336at2"/>
<gene>
    <name evidence="1" type="ORF">SAMN02745775_109108</name>
</gene>
<keyword evidence="2" id="KW-1185">Reference proteome</keyword>
<accession>A0A1I4D6R9</accession>
<name>A0A1I4D6R9_9PROT</name>
<proteinExistence type="predicted"/>
<reference evidence="1 2" key="1">
    <citation type="submission" date="2016-10" db="EMBL/GenBank/DDBJ databases">
        <authorList>
            <person name="de Groot N.N."/>
        </authorList>
    </citation>
    <scope>NUCLEOTIDE SEQUENCE [LARGE SCALE GENOMIC DNA]</scope>
    <source>
        <strain evidence="1 2">DSM 19981</strain>
    </source>
</reference>
<evidence type="ECO:0008006" key="3">
    <source>
        <dbReference type="Google" id="ProtNLM"/>
    </source>
</evidence>
<organism evidence="1 2">
    <name type="scientific">Falsiroseomonas stagni DSM 19981</name>
    <dbReference type="NCBI Taxonomy" id="1123062"/>
    <lineage>
        <taxon>Bacteria</taxon>
        <taxon>Pseudomonadati</taxon>
        <taxon>Pseudomonadota</taxon>
        <taxon>Alphaproteobacteria</taxon>
        <taxon>Acetobacterales</taxon>
        <taxon>Roseomonadaceae</taxon>
        <taxon>Falsiroseomonas</taxon>
    </lineage>
</organism>
<dbReference type="EMBL" id="FOSQ01000009">
    <property type="protein sequence ID" value="SFK87681.1"/>
    <property type="molecule type" value="Genomic_DNA"/>
</dbReference>
<evidence type="ECO:0000313" key="1">
    <source>
        <dbReference type="EMBL" id="SFK87681.1"/>
    </source>
</evidence>
<sequence length="222" mass="23984">MKLAHLDAVTQHGVIEGWACDPDQPTESLALAVLLEDGTEVAAGRAELFREDLMEAQLRYGWCAFRLRAALAPAELVAQTLRLVEPATGAVLHVQPSLPIRHASDRDCETVEEVVAEDPTMLRSIDQLAGCGDLFTRFIAREGLSAFIRAAYGYVLGRPADPVGFASYEKLMRRGALTPFGLLSILADSGEFRSRPRLLPSPVQPAFVFALPATTPEAAEAG</sequence>
<evidence type="ECO:0000313" key="2">
    <source>
        <dbReference type="Proteomes" id="UP000199473"/>
    </source>
</evidence>
<dbReference type="AlphaFoldDB" id="A0A1I4D6R9"/>
<dbReference type="RefSeq" id="WP_092961798.1">
    <property type="nucleotide sequence ID" value="NZ_FOSQ01000009.1"/>
</dbReference>